<keyword evidence="7" id="KW-1133">Transmembrane helix</keyword>
<dbReference type="EC" id="3.1.-.-" evidence="9"/>
<keyword evidence="4 9" id="KW-0378">Hydrolase</keyword>
<keyword evidence="5" id="KW-0460">Magnesium</keyword>
<comment type="caution">
    <text evidence="9">The sequence shown here is derived from an EMBL/GenBank/DDBJ whole genome shotgun (WGS) entry which is preliminary data.</text>
</comment>
<feature type="transmembrane region" description="Helical" evidence="7">
    <location>
        <begin position="37"/>
        <end position="56"/>
    </location>
</feature>
<dbReference type="GO" id="GO:0004518">
    <property type="term" value="F:nuclease activity"/>
    <property type="evidence" value="ECO:0007669"/>
    <property type="project" value="UniProtKB-KW"/>
</dbReference>
<dbReference type="InterPro" id="IPR029060">
    <property type="entry name" value="PIN-like_dom_sf"/>
</dbReference>
<proteinExistence type="predicted"/>
<dbReference type="CDD" id="cd09877">
    <property type="entry name" value="PIN_YacL-like"/>
    <property type="match status" value="1"/>
</dbReference>
<evidence type="ECO:0000256" key="4">
    <source>
        <dbReference type="ARBA" id="ARBA00022801"/>
    </source>
</evidence>
<keyword evidence="7" id="KW-0472">Membrane</keyword>
<comment type="cofactor">
    <cofactor evidence="1">
        <name>Mg(2+)</name>
        <dbReference type="ChEBI" id="CHEBI:18420"/>
    </cofactor>
</comment>
<dbReference type="InterPro" id="IPR002792">
    <property type="entry name" value="TRAM_dom"/>
</dbReference>
<feature type="transmembrane region" description="Helical" evidence="7">
    <location>
        <begin position="101"/>
        <end position="122"/>
    </location>
</feature>
<keyword evidence="10" id="KW-1185">Reference proteome</keyword>
<evidence type="ECO:0000256" key="2">
    <source>
        <dbReference type="ARBA" id="ARBA00022679"/>
    </source>
</evidence>
<dbReference type="EMBL" id="SJPG01000001">
    <property type="protein sequence ID" value="TWT63101.1"/>
    <property type="molecule type" value="Genomic_DNA"/>
</dbReference>
<keyword evidence="3" id="KW-0540">Nuclease</keyword>
<sequence>MLLGIIRAVFICIAAGAFATFVSQTDGLPDVIQNHRFPTFFGLMAIAVGVIVVDVLIRRKRIEDLSALYFGLLIGVLLSYLLIQAVEPMFEQAFAAQGRGYYNMFTMVVVLTLPYFCISFLMQTKDDFRFIIPYVEFSRELKGGRPLVVDSHALIDGRIAELVETHVIDSQLLVPDFVLEDLQRIADSGDKVRRGRGRRGLDVLSRIQQHPHAEIRIHNTSTTRGKTKSSSHDQLLIDVAIAVSGRIVTNDVNINKIASVQNVDVVNLNDVSNALKPKYIPGEHVRIQLMKEGESYGQGVGYLDDGTMVVCEQGKDLVGQEVDVEVTSVLQNSAGRMIFGKPSGSETSTPSRITRSSKSSD</sequence>
<keyword evidence="7" id="KW-0812">Transmembrane</keyword>
<dbReference type="GO" id="GO:0016740">
    <property type="term" value="F:transferase activity"/>
    <property type="evidence" value="ECO:0007669"/>
    <property type="project" value="UniProtKB-KW"/>
</dbReference>
<dbReference type="Gene3D" id="3.40.50.1010">
    <property type="entry name" value="5'-nuclease"/>
    <property type="match status" value="1"/>
</dbReference>
<feature type="compositionally biased region" description="Polar residues" evidence="6">
    <location>
        <begin position="344"/>
        <end position="361"/>
    </location>
</feature>
<dbReference type="GO" id="GO:0016787">
    <property type="term" value="F:hydrolase activity"/>
    <property type="evidence" value="ECO:0007669"/>
    <property type="project" value="UniProtKB-KW"/>
</dbReference>
<evidence type="ECO:0000313" key="9">
    <source>
        <dbReference type="EMBL" id="TWT63101.1"/>
    </source>
</evidence>
<dbReference type="AlphaFoldDB" id="A0A5C5XKY8"/>
<feature type="region of interest" description="Disordered" evidence="6">
    <location>
        <begin position="337"/>
        <end position="361"/>
    </location>
</feature>
<dbReference type="PANTHER" id="PTHR11603">
    <property type="entry name" value="AAA FAMILY ATPASE"/>
    <property type="match status" value="1"/>
</dbReference>
<name>A0A5C5XKY8_9PLAN</name>
<dbReference type="PROSITE" id="PS50926">
    <property type="entry name" value="TRAM"/>
    <property type="match status" value="1"/>
</dbReference>
<dbReference type="Proteomes" id="UP000316095">
    <property type="component" value="Unassembled WGS sequence"/>
</dbReference>
<evidence type="ECO:0000259" key="8">
    <source>
        <dbReference type="PROSITE" id="PS50926"/>
    </source>
</evidence>
<evidence type="ECO:0000256" key="1">
    <source>
        <dbReference type="ARBA" id="ARBA00001946"/>
    </source>
</evidence>
<dbReference type="PANTHER" id="PTHR11603:SF147">
    <property type="entry name" value="MEMBRANE PROTEIN"/>
    <property type="match status" value="1"/>
</dbReference>
<dbReference type="InterPro" id="IPR052041">
    <property type="entry name" value="Nucleic_acid_metab_PIN/TRAM"/>
</dbReference>
<protein>
    <submittedName>
        <fullName evidence="9">Putative PIN and TRAM-domain containing protein</fullName>
        <ecNumber evidence="9">3.1.-.-</ecNumber>
    </submittedName>
</protein>
<evidence type="ECO:0000256" key="7">
    <source>
        <dbReference type="SAM" id="Phobius"/>
    </source>
</evidence>
<dbReference type="Pfam" id="PF01938">
    <property type="entry name" value="TRAM"/>
    <property type="match status" value="1"/>
</dbReference>
<reference evidence="9 10" key="1">
    <citation type="submission" date="2019-02" db="EMBL/GenBank/DDBJ databases">
        <title>Deep-cultivation of Planctomycetes and their phenomic and genomic characterization uncovers novel biology.</title>
        <authorList>
            <person name="Wiegand S."/>
            <person name="Jogler M."/>
            <person name="Boedeker C."/>
            <person name="Pinto D."/>
            <person name="Vollmers J."/>
            <person name="Rivas-Marin E."/>
            <person name="Kohn T."/>
            <person name="Peeters S.H."/>
            <person name="Heuer A."/>
            <person name="Rast P."/>
            <person name="Oberbeckmann S."/>
            <person name="Bunk B."/>
            <person name="Jeske O."/>
            <person name="Meyerdierks A."/>
            <person name="Storesund J.E."/>
            <person name="Kallscheuer N."/>
            <person name="Luecker S."/>
            <person name="Lage O.M."/>
            <person name="Pohl T."/>
            <person name="Merkel B.J."/>
            <person name="Hornburger P."/>
            <person name="Mueller R.-W."/>
            <person name="Bruemmer F."/>
            <person name="Labrenz M."/>
            <person name="Spormann A.M."/>
            <person name="Op Den Camp H."/>
            <person name="Overmann J."/>
            <person name="Amann R."/>
            <person name="Jetten M.S.M."/>
            <person name="Mascher T."/>
            <person name="Medema M.H."/>
            <person name="Devos D.P."/>
            <person name="Kaster A.-K."/>
            <person name="Ovreas L."/>
            <person name="Rohde M."/>
            <person name="Galperin M.Y."/>
            <person name="Jogler C."/>
        </authorList>
    </citation>
    <scope>NUCLEOTIDE SEQUENCE [LARGE SCALE GENOMIC DNA]</scope>
    <source>
        <strain evidence="9 10">Pan54</strain>
    </source>
</reference>
<gene>
    <name evidence="9" type="ORF">Pan54_38520</name>
</gene>
<organism evidence="9 10">
    <name type="scientific">Rubinisphaera italica</name>
    <dbReference type="NCBI Taxonomy" id="2527969"/>
    <lineage>
        <taxon>Bacteria</taxon>
        <taxon>Pseudomonadati</taxon>
        <taxon>Planctomycetota</taxon>
        <taxon>Planctomycetia</taxon>
        <taxon>Planctomycetales</taxon>
        <taxon>Planctomycetaceae</taxon>
        <taxon>Rubinisphaera</taxon>
    </lineage>
</organism>
<evidence type="ECO:0000313" key="10">
    <source>
        <dbReference type="Proteomes" id="UP000316095"/>
    </source>
</evidence>
<keyword evidence="2" id="KW-0808">Transferase</keyword>
<evidence type="ECO:0000256" key="5">
    <source>
        <dbReference type="ARBA" id="ARBA00022842"/>
    </source>
</evidence>
<feature type="domain" description="TRAM" evidence="8">
    <location>
        <begin position="278"/>
        <end position="340"/>
    </location>
</feature>
<dbReference type="RefSeq" id="WP_146504886.1">
    <property type="nucleotide sequence ID" value="NZ_SJPG01000001.1"/>
</dbReference>
<evidence type="ECO:0000256" key="3">
    <source>
        <dbReference type="ARBA" id="ARBA00022722"/>
    </source>
</evidence>
<evidence type="ECO:0000256" key="6">
    <source>
        <dbReference type="SAM" id="MobiDB-lite"/>
    </source>
</evidence>
<accession>A0A5C5XKY8</accession>
<dbReference type="OrthoDB" id="9780734at2"/>
<feature type="transmembrane region" description="Helical" evidence="7">
    <location>
        <begin position="68"/>
        <end position="86"/>
    </location>
</feature>
<dbReference type="SUPFAM" id="SSF88723">
    <property type="entry name" value="PIN domain-like"/>
    <property type="match status" value="1"/>
</dbReference>